<protein>
    <submittedName>
        <fullName evidence="2">Uncharacterized protein</fullName>
    </submittedName>
</protein>
<evidence type="ECO:0000313" key="2">
    <source>
        <dbReference type="EMBL" id="EGO25762.1"/>
    </source>
</evidence>
<dbReference type="RefSeq" id="XP_007317884.1">
    <property type="nucleotide sequence ID" value="XM_007317822.1"/>
</dbReference>
<gene>
    <name evidence="2" type="ORF">SERLADRAFT_466366</name>
</gene>
<accession>F8NTU2</accession>
<reference evidence="2" key="1">
    <citation type="submission" date="2011-04" db="EMBL/GenBank/DDBJ databases">
        <title>Evolution of plant cell wall degrading machinery underlies the functional diversity of forest fungi.</title>
        <authorList>
            <consortium name="US DOE Joint Genome Institute (JGI-PGF)"/>
            <person name="Eastwood D.C."/>
            <person name="Floudas D."/>
            <person name="Binder M."/>
            <person name="Majcherczyk A."/>
            <person name="Schneider P."/>
            <person name="Aerts A."/>
            <person name="Asiegbu F.O."/>
            <person name="Baker S.E."/>
            <person name="Barry K."/>
            <person name="Bendiksby M."/>
            <person name="Blumentritt M."/>
            <person name="Coutinho P.M."/>
            <person name="Cullen D."/>
            <person name="Cullen D."/>
            <person name="Gathman A."/>
            <person name="Goodell B."/>
            <person name="Henrissat B."/>
            <person name="Ihrmark K."/>
            <person name="Kauserud H."/>
            <person name="Kohler A."/>
            <person name="LaButti K."/>
            <person name="Lapidus A."/>
            <person name="Lavin J.L."/>
            <person name="Lee Y.-H."/>
            <person name="Lindquist E."/>
            <person name="Lilly W."/>
            <person name="Lucas S."/>
            <person name="Morin E."/>
            <person name="Murat C."/>
            <person name="Oguiza J.A."/>
            <person name="Park J."/>
            <person name="Pisabarro A.G."/>
            <person name="Riley R."/>
            <person name="Rosling A."/>
            <person name="Salamov A."/>
            <person name="Schmidt O."/>
            <person name="Schmutz J."/>
            <person name="Skrede I."/>
            <person name="Stenlid J."/>
            <person name="Wiebenga A."/>
            <person name="Xie X."/>
            <person name="Kues U."/>
            <person name="Hibbett D.S."/>
            <person name="Hoffmeister D."/>
            <person name="Hogberg N."/>
            <person name="Martin F."/>
            <person name="Grigoriev I.V."/>
            <person name="Watkinson S.C."/>
        </authorList>
    </citation>
    <scope>NUCLEOTIDE SEQUENCE</scope>
    <source>
        <strain evidence="2">S7.9</strain>
    </source>
</reference>
<dbReference type="HOGENOM" id="CLU_075350_0_0_1"/>
<sequence>MKRKLALVEDADDDNSPEPDSYHYPYIRAASPPSTPSRTKRQRCATLEQGFAHLNLSAYKSPSSVPAHTNAHPPTRSPPLSPYLASAHSPVVREIPYTHHARSPSAMEDDSVAPGVVLPTLVEEPTSPELEIPEVRMKSSSWYEPEKDRIVVTDLDGSDDEDGQDRGAEARGTVVISPALLDRIRENAKSTASLKELPTPDHDPSKALVLFKPLPLTSGEQKKSIQKSEEAQLWAPPNRVVSQPSRYEDDDAMDVE</sequence>
<dbReference type="Proteomes" id="UP000008064">
    <property type="component" value="Unassembled WGS sequence"/>
</dbReference>
<dbReference type="OrthoDB" id="3364141at2759"/>
<dbReference type="EMBL" id="GL945433">
    <property type="protein sequence ID" value="EGO25762.1"/>
    <property type="molecule type" value="Genomic_DNA"/>
</dbReference>
<feature type="region of interest" description="Disordered" evidence="1">
    <location>
        <begin position="1"/>
        <end position="42"/>
    </location>
</feature>
<name>F8NTU2_SERL9</name>
<proteinExistence type="predicted"/>
<dbReference type="KEGG" id="sla:SERLADRAFT_466366"/>
<feature type="region of interest" description="Disordered" evidence="1">
    <location>
        <begin position="219"/>
        <end position="256"/>
    </location>
</feature>
<feature type="compositionally biased region" description="Basic and acidic residues" evidence="1">
    <location>
        <begin position="220"/>
        <end position="230"/>
    </location>
</feature>
<dbReference type="AlphaFoldDB" id="F8NTU2"/>
<feature type="region of interest" description="Disordered" evidence="1">
    <location>
        <begin position="152"/>
        <end position="172"/>
    </location>
</feature>
<organism>
    <name type="scientific">Serpula lacrymans var. lacrymans (strain S7.9)</name>
    <name type="common">Dry rot fungus</name>
    <dbReference type="NCBI Taxonomy" id="578457"/>
    <lineage>
        <taxon>Eukaryota</taxon>
        <taxon>Fungi</taxon>
        <taxon>Dikarya</taxon>
        <taxon>Basidiomycota</taxon>
        <taxon>Agaricomycotina</taxon>
        <taxon>Agaricomycetes</taxon>
        <taxon>Agaricomycetidae</taxon>
        <taxon>Boletales</taxon>
        <taxon>Coniophorineae</taxon>
        <taxon>Serpulaceae</taxon>
        <taxon>Serpula</taxon>
    </lineage>
</organism>
<dbReference type="GeneID" id="18819055"/>
<feature type="region of interest" description="Disordered" evidence="1">
    <location>
        <begin position="60"/>
        <end position="84"/>
    </location>
</feature>
<evidence type="ECO:0000256" key="1">
    <source>
        <dbReference type="SAM" id="MobiDB-lite"/>
    </source>
</evidence>